<sequence>MKKRQLAVIIAGGLLFFSGMSQAQEHNASVTKTITITATIGDSIFVSRPQGGDWYQTVDLAATDGTQQSFASSIPVQVWSTTPQFNVSLVHPLEIARTDSAYKMDGVKVKFAGEGSNGKDLGASGAAQTFNQKVKVGNGYQSVYQLKVNANAPKSNGNADTQGLYTGEMVMLFEIAASSI</sequence>
<keyword evidence="1" id="KW-0732">Signal</keyword>
<dbReference type="InterPro" id="IPR007540">
    <property type="entry name" value="Fimbrial_CS1-type"/>
</dbReference>
<dbReference type="Proteomes" id="UP000270487">
    <property type="component" value="Chromosome"/>
</dbReference>
<dbReference type="GO" id="GO:0009289">
    <property type="term" value="C:pilus"/>
    <property type="evidence" value="ECO:0007669"/>
    <property type="project" value="InterPro"/>
</dbReference>
<dbReference type="RefSeq" id="WP_121608206.1">
    <property type="nucleotide sequence ID" value="NZ_JAENMO010000013.1"/>
</dbReference>
<evidence type="ECO:0008006" key="4">
    <source>
        <dbReference type="Google" id="ProtNLM"/>
    </source>
</evidence>
<dbReference type="Pfam" id="PF04449">
    <property type="entry name" value="Fimbrial_CS1"/>
    <property type="match status" value="1"/>
</dbReference>
<name>A0A3S4XU97_SERFO</name>
<evidence type="ECO:0000313" key="3">
    <source>
        <dbReference type="Proteomes" id="UP000270487"/>
    </source>
</evidence>
<protein>
    <recommendedName>
        <fullName evidence="4">Fimbrial assembly protein</fullName>
    </recommendedName>
</protein>
<dbReference type="EMBL" id="LR134492">
    <property type="protein sequence ID" value="VEI61848.1"/>
    <property type="molecule type" value="Genomic_DNA"/>
</dbReference>
<feature type="chain" id="PRO_5018626122" description="Fimbrial assembly protein" evidence="1">
    <location>
        <begin position="24"/>
        <end position="180"/>
    </location>
</feature>
<feature type="signal peptide" evidence="1">
    <location>
        <begin position="1"/>
        <end position="23"/>
    </location>
</feature>
<proteinExistence type="predicted"/>
<evidence type="ECO:0000313" key="2">
    <source>
        <dbReference type="EMBL" id="VEI61848.1"/>
    </source>
</evidence>
<gene>
    <name evidence="2" type="ORF">NCTC13193_00060</name>
</gene>
<organism evidence="2 3">
    <name type="scientific">Serratia fonticola</name>
    <dbReference type="NCBI Taxonomy" id="47917"/>
    <lineage>
        <taxon>Bacteria</taxon>
        <taxon>Pseudomonadati</taxon>
        <taxon>Pseudomonadota</taxon>
        <taxon>Gammaproteobacteria</taxon>
        <taxon>Enterobacterales</taxon>
        <taxon>Yersiniaceae</taxon>
        <taxon>Serratia</taxon>
    </lineage>
</organism>
<reference evidence="2 3" key="1">
    <citation type="submission" date="2018-12" db="EMBL/GenBank/DDBJ databases">
        <authorList>
            <consortium name="Pathogen Informatics"/>
        </authorList>
    </citation>
    <scope>NUCLEOTIDE SEQUENCE [LARGE SCALE GENOMIC DNA]</scope>
    <source>
        <strain evidence="2 3">NCTC13193</strain>
    </source>
</reference>
<evidence type="ECO:0000256" key="1">
    <source>
        <dbReference type="SAM" id="SignalP"/>
    </source>
</evidence>
<dbReference type="AlphaFoldDB" id="A0A3S4XU97"/>
<accession>A0A3S4XU97</accession>
<dbReference type="Gene3D" id="2.60.40.2040">
    <property type="entry name" value="CFA/I fimbrial subunit E, pilin domain"/>
    <property type="match status" value="1"/>
</dbReference>